<evidence type="ECO:0000313" key="2">
    <source>
        <dbReference type="Proteomes" id="UP000042527"/>
    </source>
</evidence>
<dbReference type="AlphaFoldDB" id="A0A0B7GXN0"/>
<dbReference type="EMBL" id="CDNC01000024">
    <property type="protein sequence ID" value="CEM62352.1"/>
    <property type="molecule type" value="Genomic_DNA"/>
</dbReference>
<keyword evidence="2" id="KW-1185">Reference proteome</keyword>
<proteinExistence type="predicted"/>
<evidence type="ECO:0000313" key="1">
    <source>
        <dbReference type="EMBL" id="CEM62352.1"/>
    </source>
</evidence>
<accession>A0A0B7GXN0</accession>
<dbReference type="RefSeq" id="WP_024752862.1">
    <property type="nucleotide sequence ID" value="NZ_CDNC01000024.1"/>
</dbReference>
<reference evidence="2" key="1">
    <citation type="submission" date="2015-01" db="EMBL/GenBank/DDBJ databases">
        <authorList>
            <person name="Manzoor Shahid"/>
            <person name="Zubair Saima"/>
        </authorList>
    </citation>
    <scope>NUCLEOTIDE SEQUENCE [LARGE SCALE GENOMIC DNA]</scope>
    <source>
        <strain evidence="2">V1</strain>
    </source>
</reference>
<organism evidence="1 2">
    <name type="scientific">Treponema phagedenis</name>
    <dbReference type="NCBI Taxonomy" id="162"/>
    <lineage>
        <taxon>Bacteria</taxon>
        <taxon>Pseudomonadati</taxon>
        <taxon>Spirochaetota</taxon>
        <taxon>Spirochaetia</taxon>
        <taxon>Spirochaetales</taxon>
        <taxon>Treponemataceae</taxon>
        <taxon>Treponema</taxon>
    </lineage>
</organism>
<protein>
    <submittedName>
        <fullName evidence="1">Uncharacterized protein</fullName>
    </submittedName>
</protein>
<name>A0A0B7GXN0_TREPH</name>
<gene>
    <name evidence="1" type="ORF">TPHV1_300003</name>
</gene>
<sequence>MKVVNKNKKDIWFQDKEAYEVIAIEGDDYRIVDDSGEDYLYPKVFFDIVDDSPIPEPENKK</sequence>
<dbReference type="Proteomes" id="UP000042527">
    <property type="component" value="Unassembled WGS sequence"/>
</dbReference>
<dbReference type="OrthoDB" id="5569763at2"/>
<dbReference type="GeneID" id="57751774"/>